<feature type="region of interest" description="Disordered" evidence="1">
    <location>
        <begin position="126"/>
        <end position="145"/>
    </location>
</feature>
<proteinExistence type="predicted"/>
<dbReference type="Gene3D" id="3.30.70.1820">
    <property type="entry name" value="L1 transposable element, RRM domain"/>
    <property type="match status" value="1"/>
</dbReference>
<dbReference type="AlphaFoldDB" id="A0AAV2KPJ3"/>
<organism evidence="2 3">
    <name type="scientific">Knipowitschia caucasica</name>
    <name type="common">Caucasian dwarf goby</name>
    <name type="synonym">Pomatoschistus caucasicus</name>
    <dbReference type="NCBI Taxonomy" id="637954"/>
    <lineage>
        <taxon>Eukaryota</taxon>
        <taxon>Metazoa</taxon>
        <taxon>Chordata</taxon>
        <taxon>Craniata</taxon>
        <taxon>Vertebrata</taxon>
        <taxon>Euteleostomi</taxon>
        <taxon>Actinopterygii</taxon>
        <taxon>Neopterygii</taxon>
        <taxon>Teleostei</taxon>
        <taxon>Neoteleostei</taxon>
        <taxon>Acanthomorphata</taxon>
        <taxon>Gobiaria</taxon>
        <taxon>Gobiiformes</taxon>
        <taxon>Gobioidei</taxon>
        <taxon>Gobiidae</taxon>
        <taxon>Gobiinae</taxon>
        <taxon>Knipowitschia</taxon>
    </lineage>
</organism>
<feature type="compositionally biased region" description="Polar residues" evidence="1">
    <location>
        <begin position="1"/>
        <end position="45"/>
    </location>
</feature>
<feature type="region of interest" description="Disordered" evidence="1">
    <location>
        <begin position="1"/>
        <end position="49"/>
    </location>
</feature>
<evidence type="ECO:0000313" key="2">
    <source>
        <dbReference type="EMBL" id="CAL1591901.1"/>
    </source>
</evidence>
<protein>
    <submittedName>
        <fullName evidence="2">Uncharacterized protein</fullName>
    </submittedName>
</protein>
<dbReference type="Proteomes" id="UP001497482">
    <property type="component" value="Chromosome 2"/>
</dbReference>
<keyword evidence="3" id="KW-1185">Reference proteome</keyword>
<name>A0AAV2KPJ3_KNICA</name>
<gene>
    <name evidence="2" type="ORF">KC01_LOCUS21236</name>
</gene>
<dbReference type="EMBL" id="OZ035824">
    <property type="protein sequence ID" value="CAL1591901.1"/>
    <property type="molecule type" value="Genomic_DNA"/>
</dbReference>
<accession>A0AAV2KPJ3</accession>
<reference evidence="2 3" key="1">
    <citation type="submission" date="2024-04" db="EMBL/GenBank/DDBJ databases">
        <authorList>
            <person name="Waldvogel A.-M."/>
            <person name="Schoenle A."/>
        </authorList>
    </citation>
    <scope>NUCLEOTIDE SEQUENCE [LARGE SCALE GENOMIC DNA]</scope>
</reference>
<evidence type="ECO:0000256" key="1">
    <source>
        <dbReference type="SAM" id="MobiDB-lite"/>
    </source>
</evidence>
<evidence type="ECO:0000313" key="3">
    <source>
        <dbReference type="Proteomes" id="UP001497482"/>
    </source>
</evidence>
<sequence length="214" mass="23165">MSGKNAITKSRTTIQTQLPPNMQANAGATDVQLASSEPGATQSEAGSRHVADTDVLKLEILSSLKEDIVGIIKKELQDALVPAQLAANKAATDAILTTLKVHEGPNTCTTTVVAALLKETLGLDNEPRLDRSHRTAPRQSAPGERTRPRAIICRLLYYSDCVDILRRARERGQIKGARYGLFYPARLRITYGGAEKEFTSADDAGQYVKTMTTG</sequence>